<dbReference type="CDD" id="cd05372">
    <property type="entry name" value="ENR_SDR"/>
    <property type="match status" value="1"/>
</dbReference>
<dbReference type="EMBL" id="LAZR01019984">
    <property type="protein sequence ID" value="KKL90533.1"/>
    <property type="molecule type" value="Genomic_DNA"/>
</dbReference>
<keyword evidence="6" id="KW-0443">Lipid metabolism</keyword>
<keyword evidence="3" id="KW-0444">Lipid biosynthesis</keyword>
<dbReference type="PANTHER" id="PTHR43159">
    <property type="entry name" value="ENOYL-[ACYL-CARRIER-PROTEIN] REDUCTASE"/>
    <property type="match status" value="1"/>
</dbReference>
<organism evidence="8">
    <name type="scientific">marine sediment metagenome</name>
    <dbReference type="NCBI Taxonomy" id="412755"/>
    <lineage>
        <taxon>unclassified sequences</taxon>
        <taxon>metagenomes</taxon>
        <taxon>ecological metagenomes</taxon>
    </lineage>
</organism>
<evidence type="ECO:0000256" key="7">
    <source>
        <dbReference type="ARBA" id="ARBA00023160"/>
    </source>
</evidence>
<dbReference type="PANTHER" id="PTHR43159:SF2">
    <property type="entry name" value="ENOYL-[ACYL-CARRIER-PROTEIN] REDUCTASE [NADH], CHLOROPLASTIC"/>
    <property type="match status" value="1"/>
</dbReference>
<dbReference type="InterPro" id="IPR002347">
    <property type="entry name" value="SDR_fam"/>
</dbReference>
<dbReference type="Gene3D" id="1.10.8.400">
    <property type="entry name" value="Enoyl acyl carrier protein reductase"/>
    <property type="match status" value="1"/>
</dbReference>
<keyword evidence="7" id="KW-0275">Fatty acid biosynthesis</keyword>
<evidence type="ECO:0000256" key="4">
    <source>
        <dbReference type="ARBA" id="ARBA00022832"/>
    </source>
</evidence>
<evidence type="ECO:0000256" key="6">
    <source>
        <dbReference type="ARBA" id="ARBA00023098"/>
    </source>
</evidence>
<proteinExistence type="inferred from homology"/>
<evidence type="ECO:0000256" key="2">
    <source>
        <dbReference type="ARBA" id="ARBA00009233"/>
    </source>
</evidence>
<evidence type="ECO:0000313" key="8">
    <source>
        <dbReference type="EMBL" id="KKL90533.1"/>
    </source>
</evidence>
<keyword evidence="4" id="KW-0276">Fatty acid metabolism</keyword>
<dbReference type="Pfam" id="PF13561">
    <property type="entry name" value="adh_short_C2"/>
    <property type="match status" value="1"/>
</dbReference>
<comment type="similarity">
    <text evidence="2">Belongs to the short-chain dehydrogenases/reductases (SDR) family. FabI subfamily.</text>
</comment>
<comment type="pathway">
    <text evidence="1">Lipid metabolism.</text>
</comment>
<dbReference type="InterPro" id="IPR036291">
    <property type="entry name" value="NAD(P)-bd_dom_sf"/>
</dbReference>
<protein>
    <recommendedName>
        <fullName evidence="9">Enoyl-[acyl-carrier-protein] reductase (NADH)</fullName>
    </recommendedName>
</protein>
<evidence type="ECO:0008006" key="9">
    <source>
        <dbReference type="Google" id="ProtNLM"/>
    </source>
</evidence>
<reference evidence="8" key="1">
    <citation type="journal article" date="2015" name="Nature">
        <title>Complex archaea that bridge the gap between prokaryotes and eukaryotes.</title>
        <authorList>
            <person name="Spang A."/>
            <person name="Saw J.H."/>
            <person name="Jorgensen S.L."/>
            <person name="Zaremba-Niedzwiedzka K."/>
            <person name="Martijn J."/>
            <person name="Lind A.E."/>
            <person name="van Eijk R."/>
            <person name="Schleper C."/>
            <person name="Guy L."/>
            <person name="Ettema T.J."/>
        </authorList>
    </citation>
    <scope>NUCLEOTIDE SEQUENCE</scope>
</reference>
<dbReference type="PIRSF" id="PIRSF000094">
    <property type="entry name" value="Enoyl-ACP_rdct"/>
    <property type="match status" value="1"/>
</dbReference>
<evidence type="ECO:0000256" key="5">
    <source>
        <dbReference type="ARBA" id="ARBA00023002"/>
    </source>
</evidence>
<evidence type="ECO:0000256" key="3">
    <source>
        <dbReference type="ARBA" id="ARBA00022516"/>
    </source>
</evidence>
<evidence type="ECO:0000256" key="1">
    <source>
        <dbReference type="ARBA" id="ARBA00005189"/>
    </source>
</evidence>
<dbReference type="InterPro" id="IPR014358">
    <property type="entry name" value="Enoyl-ACP_Rdtase_NADH"/>
</dbReference>
<dbReference type="GO" id="GO:0006633">
    <property type="term" value="P:fatty acid biosynthetic process"/>
    <property type="evidence" value="ECO:0007669"/>
    <property type="project" value="UniProtKB-KW"/>
</dbReference>
<accession>A0A0F9FW33</accession>
<sequence length="285" mass="30439">MNLSQTGLLAGKKALIMGIADKHSIAWGIAQAMHGQGASLAFTYQEEPKGRLERNVRKLVATLGNPEDFLLFPCDVTDDSTIDALFQTIRSEWKGLDALVHCIAFADRDDLNRPFSQISRTGYKLAMEVSAYSLNVLARAAAPLMDERGGGSIIALTYNAVEKAVPGYNAMAAAKAALEVGVRYLAVELGLSKIRVNAISAGPVRTLSASAVKGLSALRRWTEEVSPLHENITPQDVGNTAVYLASDLSRMVTGNVIYVDSGTHVLAAQVGAMQRYESGSERGGA</sequence>
<comment type="caution">
    <text evidence="8">The sequence shown here is derived from an EMBL/GenBank/DDBJ whole genome shotgun (WGS) entry which is preliminary data.</text>
</comment>
<gene>
    <name evidence="8" type="ORF">LCGC14_1903750</name>
</gene>
<name>A0A0F9FW33_9ZZZZ</name>
<dbReference type="GO" id="GO:0004318">
    <property type="term" value="F:enoyl-[acyl-carrier-protein] reductase (NADH) activity"/>
    <property type="evidence" value="ECO:0007669"/>
    <property type="project" value="InterPro"/>
</dbReference>
<dbReference type="Gene3D" id="3.40.50.720">
    <property type="entry name" value="NAD(P)-binding Rossmann-like Domain"/>
    <property type="match status" value="1"/>
</dbReference>
<keyword evidence="5" id="KW-0560">Oxidoreductase</keyword>
<dbReference type="PRINTS" id="PR00081">
    <property type="entry name" value="GDHRDH"/>
</dbReference>
<dbReference type="SUPFAM" id="SSF51735">
    <property type="entry name" value="NAD(P)-binding Rossmann-fold domains"/>
    <property type="match status" value="1"/>
</dbReference>
<dbReference type="AlphaFoldDB" id="A0A0F9FW33"/>